<dbReference type="SUPFAM" id="SSF90123">
    <property type="entry name" value="ABC transporter transmembrane region"/>
    <property type="match status" value="1"/>
</dbReference>
<feature type="transmembrane region" description="Helical" evidence="9">
    <location>
        <begin position="154"/>
        <end position="173"/>
    </location>
</feature>
<organism evidence="12 13">
    <name type="scientific">Lacticaseibacillus paracasei NRIC 0644</name>
    <dbReference type="NCBI Taxonomy" id="1435038"/>
    <lineage>
        <taxon>Bacteria</taxon>
        <taxon>Bacillati</taxon>
        <taxon>Bacillota</taxon>
        <taxon>Bacilli</taxon>
        <taxon>Lactobacillales</taxon>
        <taxon>Lactobacillaceae</taxon>
        <taxon>Lacticaseibacillus</taxon>
    </lineage>
</organism>
<sequence>MRVLFPYIKKYRWDVIWSVLAILIVAFATLWQPHLLQVIMNAIMKNDKQTVWINGLYLIGLAIIGIIGGIVNTIYAARVALGVATDLRADEYAKIQSLAYADVEKFSPSNLVVRMTNDINQVQQIIMGFFQQVTRIPILFVGAVILAIMTLPELWWVIAVMMILVFGVSFFSFSHMGKYFGRMQQLIERVNTLARENLMGMRVVKSFVQGANQIKTFAESSDEMRDVSVKIGNLFALLMPAFFLVANLAMAGSIWLIGQDITSHPSNLAAITSFINYLMQILFAIINGGFMLTFASRALVSLKRIQEVMDTKPSMTFVSGPHHDLDGAVEFDDVTFTYPGDEKPTISDISFKVKSGEMIGIVGATGSGKTTLAQLIPRLFDPDTGIVKVGGHDVRAVTEADLRKTVGFVLQRSTLFSGTIAENLQQGNPDVNLDAMRWAARIAQSAEFIERLPRTYNAEVEERSSNFSGGQKQRLSITRGVIGQPKILILDDATSALDAHSEKLVQEALAHELGDTTTIIIAEKISSIIKADRILVLDEGRLVGSGTHHDLVQHNDVYREIYATQKALEEGV</sequence>
<comment type="subcellular location">
    <subcellularLocation>
        <location evidence="1">Cell membrane</location>
        <topology evidence="1">Multi-pass membrane protein</topology>
    </subcellularLocation>
</comment>
<evidence type="ECO:0000256" key="5">
    <source>
        <dbReference type="ARBA" id="ARBA00022741"/>
    </source>
</evidence>
<evidence type="ECO:0000259" key="10">
    <source>
        <dbReference type="PROSITE" id="PS50893"/>
    </source>
</evidence>
<evidence type="ECO:0000256" key="8">
    <source>
        <dbReference type="ARBA" id="ARBA00023136"/>
    </source>
</evidence>
<dbReference type="PROSITE" id="PS50893">
    <property type="entry name" value="ABC_TRANSPORTER_2"/>
    <property type="match status" value="1"/>
</dbReference>
<protein>
    <submittedName>
        <fullName evidence="12">ABC-type multidrug transport system protein</fullName>
    </submittedName>
</protein>
<accession>A0A0C9QHM1</accession>
<dbReference type="EMBL" id="BAYM01000389">
    <property type="protein sequence ID" value="GAN37963.1"/>
    <property type="molecule type" value="Genomic_DNA"/>
</dbReference>
<dbReference type="Pfam" id="PF00664">
    <property type="entry name" value="ABC_membrane"/>
    <property type="match status" value="1"/>
</dbReference>
<dbReference type="Gene3D" id="1.20.1560.10">
    <property type="entry name" value="ABC transporter type 1, transmembrane domain"/>
    <property type="match status" value="1"/>
</dbReference>
<dbReference type="PANTHER" id="PTHR43394:SF1">
    <property type="entry name" value="ATP-BINDING CASSETTE SUB-FAMILY B MEMBER 10, MITOCHONDRIAL"/>
    <property type="match status" value="1"/>
</dbReference>
<feature type="transmembrane region" description="Helical" evidence="9">
    <location>
        <begin position="234"/>
        <end position="257"/>
    </location>
</feature>
<dbReference type="PROSITE" id="PS50929">
    <property type="entry name" value="ABC_TM1F"/>
    <property type="match status" value="1"/>
</dbReference>
<evidence type="ECO:0000259" key="11">
    <source>
        <dbReference type="PROSITE" id="PS50929"/>
    </source>
</evidence>
<evidence type="ECO:0000313" key="12">
    <source>
        <dbReference type="EMBL" id="GAN37963.1"/>
    </source>
</evidence>
<dbReference type="CDD" id="cd18548">
    <property type="entry name" value="ABC_6TM_Tm287_like"/>
    <property type="match status" value="1"/>
</dbReference>
<evidence type="ECO:0000256" key="1">
    <source>
        <dbReference type="ARBA" id="ARBA00004651"/>
    </source>
</evidence>
<dbReference type="InterPro" id="IPR039421">
    <property type="entry name" value="Type_1_exporter"/>
</dbReference>
<proteinExistence type="predicted"/>
<feature type="domain" description="ABC transporter" evidence="10">
    <location>
        <begin position="329"/>
        <end position="564"/>
    </location>
</feature>
<dbReference type="GO" id="GO:0016887">
    <property type="term" value="F:ATP hydrolysis activity"/>
    <property type="evidence" value="ECO:0007669"/>
    <property type="project" value="InterPro"/>
</dbReference>
<dbReference type="InterPro" id="IPR027417">
    <property type="entry name" value="P-loop_NTPase"/>
</dbReference>
<dbReference type="RefSeq" id="WP_045624487.1">
    <property type="nucleotide sequence ID" value="NZ_BAYM01000389.1"/>
</dbReference>
<dbReference type="GO" id="GO:0005886">
    <property type="term" value="C:plasma membrane"/>
    <property type="evidence" value="ECO:0007669"/>
    <property type="project" value="UniProtKB-SubCell"/>
</dbReference>
<feature type="transmembrane region" description="Helical" evidence="9">
    <location>
        <begin position="125"/>
        <end position="148"/>
    </location>
</feature>
<keyword evidence="8 9" id="KW-0472">Membrane</keyword>
<dbReference type="GO" id="GO:0015421">
    <property type="term" value="F:ABC-type oligopeptide transporter activity"/>
    <property type="evidence" value="ECO:0007669"/>
    <property type="project" value="TreeGrafter"/>
</dbReference>
<dbReference type="SUPFAM" id="SSF52540">
    <property type="entry name" value="P-loop containing nucleoside triphosphate hydrolases"/>
    <property type="match status" value="1"/>
</dbReference>
<dbReference type="PANTHER" id="PTHR43394">
    <property type="entry name" value="ATP-DEPENDENT PERMEASE MDL1, MITOCHONDRIAL"/>
    <property type="match status" value="1"/>
</dbReference>
<evidence type="ECO:0000256" key="4">
    <source>
        <dbReference type="ARBA" id="ARBA00022692"/>
    </source>
</evidence>
<keyword evidence="5" id="KW-0547">Nucleotide-binding</keyword>
<dbReference type="InterPro" id="IPR036640">
    <property type="entry name" value="ABC1_TM_sf"/>
</dbReference>
<dbReference type="GO" id="GO:0005524">
    <property type="term" value="F:ATP binding"/>
    <property type="evidence" value="ECO:0007669"/>
    <property type="project" value="UniProtKB-KW"/>
</dbReference>
<evidence type="ECO:0000256" key="3">
    <source>
        <dbReference type="ARBA" id="ARBA00022475"/>
    </source>
</evidence>
<dbReference type="SMART" id="SM00382">
    <property type="entry name" value="AAA"/>
    <property type="match status" value="1"/>
</dbReference>
<feature type="transmembrane region" description="Helical" evidence="9">
    <location>
        <begin position="277"/>
        <end position="300"/>
    </location>
</feature>
<gene>
    <name evidence="12" type="ORF">LC0644_2552</name>
</gene>
<name>A0A0C9QHM1_LACPA</name>
<feature type="transmembrane region" description="Helical" evidence="9">
    <location>
        <begin position="12"/>
        <end position="31"/>
    </location>
</feature>
<evidence type="ECO:0000256" key="7">
    <source>
        <dbReference type="ARBA" id="ARBA00022989"/>
    </source>
</evidence>
<dbReference type="InterPro" id="IPR003593">
    <property type="entry name" value="AAA+_ATPase"/>
</dbReference>
<keyword evidence="2" id="KW-0813">Transport</keyword>
<feature type="transmembrane region" description="Helical" evidence="9">
    <location>
        <begin position="51"/>
        <end position="71"/>
    </location>
</feature>
<feature type="domain" description="ABC transmembrane type-1" evidence="11">
    <location>
        <begin position="16"/>
        <end position="297"/>
    </location>
</feature>
<dbReference type="FunFam" id="3.40.50.300:FF:000221">
    <property type="entry name" value="Multidrug ABC transporter ATP-binding protein"/>
    <property type="match status" value="1"/>
</dbReference>
<keyword evidence="4 9" id="KW-0812">Transmembrane</keyword>
<reference evidence="13" key="1">
    <citation type="submission" date="2014-05" db="EMBL/GenBank/DDBJ databases">
        <title>Whole genome sequencing of Lactobacillus casei NRIC0644.</title>
        <authorList>
            <person name="Atarashi H."/>
            <person name="Yoshida Y."/>
            <person name="Fujimura S."/>
            <person name="Tanaka N."/>
            <person name="Shiwa Y."/>
            <person name="Yoshikawa H."/>
            <person name="Okada S."/>
            <person name="Nakagawa J."/>
        </authorList>
    </citation>
    <scope>NUCLEOTIDE SEQUENCE [LARGE SCALE GENOMIC DNA]</scope>
    <source>
        <strain evidence="13">NRIC0644</strain>
    </source>
</reference>
<evidence type="ECO:0000313" key="13">
    <source>
        <dbReference type="Proteomes" id="UP000032552"/>
    </source>
</evidence>
<keyword evidence="7 9" id="KW-1133">Transmembrane helix</keyword>
<dbReference type="Gene3D" id="3.40.50.300">
    <property type="entry name" value="P-loop containing nucleotide triphosphate hydrolases"/>
    <property type="match status" value="1"/>
</dbReference>
<dbReference type="Pfam" id="PF00005">
    <property type="entry name" value="ABC_tran"/>
    <property type="match status" value="1"/>
</dbReference>
<keyword evidence="6" id="KW-0067">ATP-binding</keyword>
<dbReference type="InterPro" id="IPR011527">
    <property type="entry name" value="ABC1_TM_dom"/>
</dbReference>
<evidence type="ECO:0000256" key="9">
    <source>
        <dbReference type="SAM" id="Phobius"/>
    </source>
</evidence>
<comment type="caution">
    <text evidence="12">The sequence shown here is derived from an EMBL/GenBank/DDBJ whole genome shotgun (WGS) entry which is preliminary data.</text>
</comment>
<evidence type="ECO:0000256" key="2">
    <source>
        <dbReference type="ARBA" id="ARBA00022448"/>
    </source>
</evidence>
<dbReference type="Proteomes" id="UP000032552">
    <property type="component" value="Unassembled WGS sequence"/>
</dbReference>
<evidence type="ECO:0000256" key="6">
    <source>
        <dbReference type="ARBA" id="ARBA00022840"/>
    </source>
</evidence>
<dbReference type="AlphaFoldDB" id="A0A0C9QHM1"/>
<keyword evidence="3" id="KW-1003">Cell membrane</keyword>
<dbReference type="InterPro" id="IPR003439">
    <property type="entry name" value="ABC_transporter-like_ATP-bd"/>
</dbReference>